<keyword evidence="1" id="KW-0812">Transmembrane</keyword>
<evidence type="ECO:0000313" key="3">
    <source>
        <dbReference type="Proteomes" id="UP000249396"/>
    </source>
</evidence>
<feature type="transmembrane region" description="Helical" evidence="1">
    <location>
        <begin position="180"/>
        <end position="197"/>
    </location>
</feature>
<dbReference type="AlphaFoldDB" id="A0A2W4TY93"/>
<protein>
    <submittedName>
        <fullName evidence="2">Uncharacterized protein</fullName>
    </submittedName>
</protein>
<gene>
    <name evidence="2" type="ORF">DM484_00525</name>
</gene>
<evidence type="ECO:0000256" key="1">
    <source>
        <dbReference type="SAM" id="Phobius"/>
    </source>
</evidence>
<evidence type="ECO:0000313" key="2">
    <source>
        <dbReference type="EMBL" id="PZN87057.1"/>
    </source>
</evidence>
<sequence>MKSKILHICILVTISIVFSGCDSLYSFSSNVPMNGTSTHVVELVGDHSETIEGTYLLRFDNFNGKYMTIKKEAENLLLEQWQVKAPSSIHILERNATVRSIEHDQTQAYEIKTSLKIAAVPEVAALQNTYNIAATFPAALTIAKMLKPDKPYIVPEINFHVLHYAKSSDRASDRIGRDSLFTALCMIASYIMFRYGYPTPMLPLLAFGGLLYYGFLSLRDLWWFIVP</sequence>
<organism evidence="2 3">
    <name type="scientific">Candidatus Methylumidiphilus alinenensis</name>
    <dbReference type="NCBI Taxonomy" id="2202197"/>
    <lineage>
        <taxon>Bacteria</taxon>
        <taxon>Pseudomonadati</taxon>
        <taxon>Pseudomonadota</taxon>
        <taxon>Gammaproteobacteria</taxon>
        <taxon>Methylococcales</taxon>
        <taxon>Candidatus Methylumidiphilus</taxon>
    </lineage>
</organism>
<comment type="caution">
    <text evidence="2">The sequence shown here is derived from an EMBL/GenBank/DDBJ whole genome shotgun (WGS) entry which is preliminary data.</text>
</comment>
<accession>A0A2W4TY93</accession>
<feature type="transmembrane region" description="Helical" evidence="1">
    <location>
        <begin position="204"/>
        <end position="225"/>
    </location>
</feature>
<keyword evidence="1" id="KW-0472">Membrane</keyword>
<dbReference type="EMBL" id="QJPH01000054">
    <property type="protein sequence ID" value="PZN87057.1"/>
    <property type="molecule type" value="Genomic_DNA"/>
</dbReference>
<dbReference type="PROSITE" id="PS51257">
    <property type="entry name" value="PROKAR_LIPOPROTEIN"/>
    <property type="match status" value="1"/>
</dbReference>
<name>A0A2W4TY93_9GAMM</name>
<reference evidence="2 3" key="1">
    <citation type="journal article" date="2018" name="Aquat. Microb. Ecol.">
        <title>Gammaproteobacterial methanotrophs dominate.</title>
        <authorList>
            <person name="Rissanen A.J."/>
            <person name="Saarenheimo J."/>
            <person name="Tiirola M."/>
            <person name="Peura S."/>
            <person name="Aalto S.L."/>
            <person name="Karvinen A."/>
            <person name="Nykanen H."/>
        </authorList>
    </citation>
    <scope>NUCLEOTIDE SEQUENCE [LARGE SCALE GENOMIC DNA]</scope>
    <source>
        <strain evidence="2">AMbin10</strain>
    </source>
</reference>
<keyword evidence="1" id="KW-1133">Transmembrane helix</keyword>
<proteinExistence type="predicted"/>
<dbReference type="Proteomes" id="UP000249396">
    <property type="component" value="Unassembled WGS sequence"/>
</dbReference>